<organism evidence="3 4">
    <name type="scientific">Halomonas cerina</name>
    <dbReference type="NCBI Taxonomy" id="447424"/>
    <lineage>
        <taxon>Bacteria</taxon>
        <taxon>Pseudomonadati</taxon>
        <taxon>Pseudomonadota</taxon>
        <taxon>Gammaproteobacteria</taxon>
        <taxon>Oceanospirillales</taxon>
        <taxon>Halomonadaceae</taxon>
        <taxon>Halomonas</taxon>
    </lineage>
</organism>
<dbReference type="SMART" id="SM00382">
    <property type="entry name" value="AAA"/>
    <property type="match status" value="1"/>
</dbReference>
<evidence type="ECO:0000259" key="2">
    <source>
        <dbReference type="SMART" id="SM00849"/>
    </source>
</evidence>
<dbReference type="AlphaFoldDB" id="A0A839VCE2"/>
<keyword evidence="4" id="KW-1185">Reference proteome</keyword>
<evidence type="ECO:0000259" key="1">
    <source>
        <dbReference type="SMART" id="SM00382"/>
    </source>
</evidence>
<dbReference type="SMART" id="SM00849">
    <property type="entry name" value="Lactamase_B"/>
    <property type="match status" value="1"/>
</dbReference>
<dbReference type="RefSeq" id="WP_183326791.1">
    <property type="nucleotide sequence ID" value="NZ_JACHXP010000017.1"/>
</dbReference>
<dbReference type="PRINTS" id="PR00830">
    <property type="entry name" value="ENDOLAPTASE"/>
</dbReference>
<proteinExistence type="predicted"/>
<evidence type="ECO:0000313" key="4">
    <source>
        <dbReference type="Proteomes" id="UP000547614"/>
    </source>
</evidence>
<comment type="caution">
    <text evidence="3">The sequence shown here is derived from an EMBL/GenBank/DDBJ whole genome shotgun (WGS) entry which is preliminary data.</text>
</comment>
<dbReference type="InterPro" id="IPR001279">
    <property type="entry name" value="Metallo-B-lactamas"/>
</dbReference>
<protein>
    <submittedName>
        <fullName evidence="3">Ribonuclease BN (tRNA processing enzyme)</fullName>
    </submittedName>
</protein>
<dbReference type="PANTHER" id="PTHR46018:SF7">
    <property type="entry name" value="RIBONUCLEASE Z"/>
    <property type="match status" value="1"/>
</dbReference>
<feature type="domain" description="AAA+ ATPase" evidence="1">
    <location>
        <begin position="20"/>
        <end position="153"/>
    </location>
</feature>
<dbReference type="InterPro" id="IPR036866">
    <property type="entry name" value="RibonucZ/Hydroxyglut_hydro"/>
</dbReference>
<reference evidence="3 4" key="1">
    <citation type="submission" date="2020-08" db="EMBL/GenBank/DDBJ databases">
        <title>Genomic Encyclopedia of Type Strains, Phase III (KMG-III): the genomes of soil and plant-associated and newly described type strains.</title>
        <authorList>
            <person name="Whitman W."/>
        </authorList>
    </citation>
    <scope>NUCLEOTIDE SEQUENCE [LARGE SCALE GENOMIC DNA]</scope>
    <source>
        <strain evidence="3 4">CECT 7282</strain>
    </source>
</reference>
<dbReference type="InterPro" id="IPR003959">
    <property type="entry name" value="ATPase_AAA_core"/>
</dbReference>
<accession>A0A839VCE2</accession>
<dbReference type="SUPFAM" id="SSF56281">
    <property type="entry name" value="Metallo-hydrolase/oxidoreductase"/>
    <property type="match status" value="1"/>
</dbReference>
<dbReference type="Proteomes" id="UP000547614">
    <property type="component" value="Unassembled WGS sequence"/>
</dbReference>
<dbReference type="InterPro" id="IPR003593">
    <property type="entry name" value="AAA+_ATPase"/>
</dbReference>
<sequence length="647" mass="70011">MPSHADCLPPDHPLLTLLRRHPRVLLAGPPGTGKTTLARAAARRLAEAGVVCHGLTLDPGLPGFGPPGAVCRGGWREGDWRLEAMMPLATLDAARFRLPLVAAARELARALPPPVPVIIDAPGLVRGVAAAELLPTLIAACGVEAVLMVAPEDRPPPLDAECRALGLPLVWLAPAEGAHHPGKAQRREQRTAAWDRWLEGADTHDLDLSRLAVIGTPPPRSATDAWRGRQVGLFDARGTPLGLGEVLALAADRLSLRAPAWDTTPHVLLIRDAQRRADGQLGTARPYRPPPSRPVDTADAALAPREAWQGPQPQARLAAVTATLVNGGFGDPLLQLRLTQRKRSLLFDLGDPGRLPARLAHQVSDVFITHAHFDHIGGFPWLLRSRIGDFPPCRVYGPPGLAAHLAGLVNGVLWDRVGDKAPRFEVSELHGEHLVRHRITAGQTPVALPSRPAPDGVLHAERGFRVRAVVLDHGTPVLAFAFEPERQLKVRKERLVHHGWSPGPWLGELKERVLAGEDDAWLRLPDGTRRQVASLAHTLLITAPGERLVYATDFGDTAENRRRLIALAAGARVLFCEATFLEGDADQARATHHLTAHACGELAAAAEVTQLIPFHFSRRYTDNVEAIHAEIRTRFAPPGPTHHDTLD</sequence>
<dbReference type="Gene3D" id="3.40.50.300">
    <property type="entry name" value="P-loop containing nucleotide triphosphate hydrolases"/>
    <property type="match status" value="1"/>
</dbReference>
<feature type="domain" description="Metallo-beta-lactamase" evidence="2">
    <location>
        <begin position="332"/>
        <end position="500"/>
    </location>
</feature>
<dbReference type="GO" id="GO:0005524">
    <property type="term" value="F:ATP binding"/>
    <property type="evidence" value="ECO:0007669"/>
    <property type="project" value="InterPro"/>
</dbReference>
<dbReference type="InterPro" id="IPR027417">
    <property type="entry name" value="P-loop_NTPase"/>
</dbReference>
<dbReference type="EMBL" id="JACHXP010000017">
    <property type="protein sequence ID" value="MBB3191788.1"/>
    <property type="molecule type" value="Genomic_DNA"/>
</dbReference>
<dbReference type="SUPFAM" id="SSF52540">
    <property type="entry name" value="P-loop containing nucleoside triphosphate hydrolases"/>
    <property type="match status" value="1"/>
</dbReference>
<gene>
    <name evidence="3" type="ORF">FHR94_003059</name>
</gene>
<dbReference type="Pfam" id="PF00753">
    <property type="entry name" value="Lactamase_B"/>
    <property type="match status" value="1"/>
</dbReference>
<dbReference type="GO" id="GO:0016887">
    <property type="term" value="F:ATP hydrolysis activity"/>
    <property type="evidence" value="ECO:0007669"/>
    <property type="project" value="InterPro"/>
</dbReference>
<dbReference type="GO" id="GO:0042781">
    <property type="term" value="F:3'-tRNA processing endoribonuclease activity"/>
    <property type="evidence" value="ECO:0007669"/>
    <property type="project" value="TreeGrafter"/>
</dbReference>
<name>A0A839VCE2_9GAMM</name>
<dbReference type="Pfam" id="PF00004">
    <property type="entry name" value="AAA"/>
    <property type="match status" value="1"/>
</dbReference>
<evidence type="ECO:0000313" key="3">
    <source>
        <dbReference type="EMBL" id="MBB3191788.1"/>
    </source>
</evidence>
<dbReference type="Gene3D" id="3.60.15.10">
    <property type="entry name" value="Ribonuclease Z/Hydroxyacylglutathione hydrolase-like"/>
    <property type="match status" value="1"/>
</dbReference>
<dbReference type="PANTHER" id="PTHR46018">
    <property type="entry name" value="ZINC PHOSPHODIESTERASE ELAC PROTEIN 1"/>
    <property type="match status" value="1"/>
</dbReference>